<dbReference type="Gene3D" id="1.10.10.10">
    <property type="entry name" value="Winged helix-like DNA-binding domain superfamily/Winged helix DNA-binding domain"/>
    <property type="match status" value="1"/>
</dbReference>
<keyword evidence="7" id="KW-1185">Reference proteome</keyword>
<organism evidence="6 7">
    <name type="scientific">Kineosphaera limosa NBRC 100340</name>
    <dbReference type="NCBI Taxonomy" id="1184609"/>
    <lineage>
        <taxon>Bacteria</taxon>
        <taxon>Bacillati</taxon>
        <taxon>Actinomycetota</taxon>
        <taxon>Actinomycetes</taxon>
        <taxon>Micrococcales</taxon>
        <taxon>Dermatophilaceae</taxon>
        <taxon>Kineosphaera</taxon>
    </lineage>
</organism>
<dbReference type="InterPro" id="IPR000847">
    <property type="entry name" value="LysR_HTH_N"/>
</dbReference>
<dbReference type="InterPro" id="IPR036390">
    <property type="entry name" value="WH_DNA-bd_sf"/>
</dbReference>
<dbReference type="OrthoDB" id="3181812at2"/>
<dbReference type="InterPro" id="IPR005119">
    <property type="entry name" value="LysR_subst-bd"/>
</dbReference>
<evidence type="ECO:0000313" key="7">
    <source>
        <dbReference type="Proteomes" id="UP000008366"/>
    </source>
</evidence>
<dbReference type="Pfam" id="PF03466">
    <property type="entry name" value="LysR_substrate"/>
    <property type="match status" value="1"/>
</dbReference>
<dbReference type="InterPro" id="IPR036388">
    <property type="entry name" value="WH-like_DNA-bd_sf"/>
</dbReference>
<dbReference type="GO" id="GO:0032993">
    <property type="term" value="C:protein-DNA complex"/>
    <property type="evidence" value="ECO:0007669"/>
    <property type="project" value="TreeGrafter"/>
</dbReference>
<dbReference type="PROSITE" id="PS50931">
    <property type="entry name" value="HTH_LYSR"/>
    <property type="match status" value="1"/>
</dbReference>
<evidence type="ECO:0000256" key="3">
    <source>
        <dbReference type="ARBA" id="ARBA00023125"/>
    </source>
</evidence>
<dbReference type="STRING" id="1184609.KILIM_033_00690"/>
<evidence type="ECO:0000259" key="5">
    <source>
        <dbReference type="PROSITE" id="PS50931"/>
    </source>
</evidence>
<dbReference type="PANTHER" id="PTHR30346:SF28">
    <property type="entry name" value="HTH-TYPE TRANSCRIPTIONAL REGULATOR CYNR"/>
    <property type="match status" value="1"/>
</dbReference>
<keyword evidence="3" id="KW-0238">DNA-binding</keyword>
<evidence type="ECO:0000256" key="2">
    <source>
        <dbReference type="ARBA" id="ARBA00023015"/>
    </source>
</evidence>
<dbReference type="EMBL" id="BAHD01000033">
    <property type="protein sequence ID" value="GAB96249.1"/>
    <property type="molecule type" value="Genomic_DNA"/>
</dbReference>
<evidence type="ECO:0000313" key="6">
    <source>
        <dbReference type="EMBL" id="GAB96249.1"/>
    </source>
</evidence>
<evidence type="ECO:0000256" key="1">
    <source>
        <dbReference type="ARBA" id="ARBA00009437"/>
    </source>
</evidence>
<dbReference type="Pfam" id="PF00126">
    <property type="entry name" value="HTH_1"/>
    <property type="match status" value="1"/>
</dbReference>
<gene>
    <name evidence="6" type="ORF">KILIM_033_00690</name>
</gene>
<dbReference type="RefSeq" id="WP_006592781.1">
    <property type="nucleotide sequence ID" value="NZ_BAHD01000033.1"/>
</dbReference>
<dbReference type="GO" id="GO:0003677">
    <property type="term" value="F:DNA binding"/>
    <property type="evidence" value="ECO:0007669"/>
    <property type="project" value="UniProtKB-KW"/>
</dbReference>
<dbReference type="Gene3D" id="3.40.190.10">
    <property type="entry name" value="Periplasmic binding protein-like II"/>
    <property type="match status" value="2"/>
</dbReference>
<keyword evidence="2" id="KW-0805">Transcription regulation</keyword>
<protein>
    <submittedName>
        <fullName evidence="6">Putative LysR family transcriptional regulator</fullName>
    </submittedName>
</protein>
<comment type="similarity">
    <text evidence="1">Belongs to the LysR transcriptional regulatory family.</text>
</comment>
<dbReference type="Proteomes" id="UP000008366">
    <property type="component" value="Unassembled WGS sequence"/>
</dbReference>
<sequence length="321" mass="33727">MHVSELRDLLPDLPVLVEFARTGSVTGAADELGIPQPSASRAMARLAQRTGVPLTQRAGRGLELTPAGDALAGAASEALAILGDGLVAARRSAAAGDAVIAIAYQTVLGEGYLPSAIARFRARHPAVRFRLVHGARARCIELIAAGDVDLALLADAPQLEGMRQVTLFDEPIVLVAHRQHPLARSGEPITPDAIDPSEVIMMAQGFGMHDSVRRILAMEGPLPPEVICVDDARIARGLAAAGAGVTILPASRGRLDDGTVELPIEHPDATRSIGAIVARSSSDVVDDFLLTLRSSAGYRWHRTRPLPTSADSLIIGRSSES</sequence>
<accession>K6XBP6</accession>
<dbReference type="AlphaFoldDB" id="K6XBP6"/>
<dbReference type="SUPFAM" id="SSF46785">
    <property type="entry name" value="Winged helix' DNA-binding domain"/>
    <property type="match status" value="1"/>
</dbReference>
<proteinExistence type="inferred from homology"/>
<dbReference type="GO" id="GO:0003700">
    <property type="term" value="F:DNA-binding transcription factor activity"/>
    <property type="evidence" value="ECO:0007669"/>
    <property type="project" value="InterPro"/>
</dbReference>
<keyword evidence="4" id="KW-0804">Transcription</keyword>
<feature type="domain" description="HTH lysR-type" evidence="5">
    <location>
        <begin position="8"/>
        <end position="65"/>
    </location>
</feature>
<dbReference type="PANTHER" id="PTHR30346">
    <property type="entry name" value="TRANSCRIPTIONAL DUAL REGULATOR HCAR-RELATED"/>
    <property type="match status" value="1"/>
</dbReference>
<name>K6XBP6_9MICO</name>
<comment type="caution">
    <text evidence="6">The sequence shown here is derived from an EMBL/GenBank/DDBJ whole genome shotgun (WGS) entry which is preliminary data.</text>
</comment>
<reference evidence="6 7" key="1">
    <citation type="submission" date="2012-08" db="EMBL/GenBank/DDBJ databases">
        <title>Whole genome shotgun sequence of Kineosphaera limosa NBRC 100340.</title>
        <authorList>
            <person name="Yoshida I."/>
            <person name="Isaki S."/>
            <person name="Hosoyama A."/>
            <person name="Tsuchikane K."/>
            <person name="Katsumata H."/>
            <person name="Ando Y."/>
            <person name="Ohji S."/>
            <person name="Hamada M."/>
            <person name="Tamura T."/>
            <person name="Yamazoe A."/>
            <person name="Yamazaki S."/>
            <person name="Fujita N."/>
        </authorList>
    </citation>
    <scope>NUCLEOTIDE SEQUENCE [LARGE SCALE GENOMIC DNA]</scope>
    <source>
        <strain evidence="6 7">NBRC 100340</strain>
    </source>
</reference>
<dbReference type="eggNOG" id="COG0583">
    <property type="taxonomic scope" value="Bacteria"/>
</dbReference>
<dbReference type="SUPFAM" id="SSF53850">
    <property type="entry name" value="Periplasmic binding protein-like II"/>
    <property type="match status" value="1"/>
</dbReference>
<evidence type="ECO:0000256" key="4">
    <source>
        <dbReference type="ARBA" id="ARBA00023163"/>
    </source>
</evidence>